<gene>
    <name evidence="1" type="ORF">MELLADRAFT_93586</name>
</gene>
<dbReference type="STRING" id="747676.F4RAY3"/>
<protein>
    <submittedName>
        <fullName evidence="1">Uncharacterized protein</fullName>
    </submittedName>
</protein>
<dbReference type="EMBL" id="GL883094">
    <property type="protein sequence ID" value="EGG10556.1"/>
    <property type="molecule type" value="Genomic_DNA"/>
</dbReference>
<dbReference type="AlphaFoldDB" id="F4RAY3"/>
<sequence>MTPILYQQAAVMACDIASVHYLKILLQHKGLNKLFDGVIRAVLAPDPCEKTTKEHSKGCTIC</sequence>
<dbReference type="RefSeq" id="XP_007406025.1">
    <property type="nucleotide sequence ID" value="XM_007405963.1"/>
</dbReference>
<dbReference type="VEuPathDB" id="FungiDB:MELLADRAFT_93586"/>
<dbReference type="Proteomes" id="UP000001072">
    <property type="component" value="Unassembled WGS sequence"/>
</dbReference>
<reference evidence="2" key="1">
    <citation type="journal article" date="2011" name="Proc. Natl. Acad. Sci. U.S.A.">
        <title>Obligate biotrophy features unraveled by the genomic analysis of rust fungi.</title>
        <authorList>
            <person name="Duplessis S."/>
            <person name="Cuomo C.A."/>
            <person name="Lin Y.-C."/>
            <person name="Aerts A."/>
            <person name="Tisserant E."/>
            <person name="Veneault-Fourrey C."/>
            <person name="Joly D.L."/>
            <person name="Hacquard S."/>
            <person name="Amselem J."/>
            <person name="Cantarel B.L."/>
            <person name="Chiu R."/>
            <person name="Coutinho P.M."/>
            <person name="Feau N."/>
            <person name="Field M."/>
            <person name="Frey P."/>
            <person name="Gelhaye E."/>
            <person name="Goldberg J."/>
            <person name="Grabherr M.G."/>
            <person name="Kodira C.D."/>
            <person name="Kohler A."/>
            <person name="Kuees U."/>
            <person name="Lindquist E.A."/>
            <person name="Lucas S.M."/>
            <person name="Mago R."/>
            <person name="Mauceli E."/>
            <person name="Morin E."/>
            <person name="Murat C."/>
            <person name="Pangilinan J.L."/>
            <person name="Park R."/>
            <person name="Pearson M."/>
            <person name="Quesneville H."/>
            <person name="Rouhier N."/>
            <person name="Sakthikumar S."/>
            <person name="Salamov A.A."/>
            <person name="Schmutz J."/>
            <person name="Selles B."/>
            <person name="Shapiro H."/>
            <person name="Tanguay P."/>
            <person name="Tuskan G.A."/>
            <person name="Henrissat B."/>
            <person name="Van de Peer Y."/>
            <person name="Rouze P."/>
            <person name="Ellis J.G."/>
            <person name="Dodds P.N."/>
            <person name="Schein J.E."/>
            <person name="Zhong S."/>
            <person name="Hamelin R.C."/>
            <person name="Grigoriev I.V."/>
            <person name="Szabo L.J."/>
            <person name="Martin F."/>
        </authorList>
    </citation>
    <scope>NUCLEOTIDE SEQUENCE [LARGE SCALE GENOMIC DNA]</scope>
    <source>
        <strain evidence="2">98AG31 / pathotype 3-4-7</strain>
    </source>
</reference>
<dbReference type="GeneID" id="18936619"/>
<dbReference type="KEGG" id="mlr:MELLADRAFT_93586"/>
<dbReference type="HOGENOM" id="CLU_2904668_0_0_1"/>
<keyword evidence="2" id="KW-1185">Reference proteome</keyword>
<accession>F4RAY3</accession>
<evidence type="ECO:0000313" key="2">
    <source>
        <dbReference type="Proteomes" id="UP000001072"/>
    </source>
</evidence>
<evidence type="ECO:0000313" key="1">
    <source>
        <dbReference type="EMBL" id="EGG10556.1"/>
    </source>
</evidence>
<dbReference type="InParanoid" id="F4RAY3"/>
<organism evidence="2">
    <name type="scientific">Melampsora larici-populina (strain 98AG31 / pathotype 3-4-7)</name>
    <name type="common">Poplar leaf rust fungus</name>
    <dbReference type="NCBI Taxonomy" id="747676"/>
    <lineage>
        <taxon>Eukaryota</taxon>
        <taxon>Fungi</taxon>
        <taxon>Dikarya</taxon>
        <taxon>Basidiomycota</taxon>
        <taxon>Pucciniomycotina</taxon>
        <taxon>Pucciniomycetes</taxon>
        <taxon>Pucciniales</taxon>
        <taxon>Melampsoraceae</taxon>
        <taxon>Melampsora</taxon>
    </lineage>
</organism>
<name>F4RAY3_MELLP</name>
<proteinExistence type="predicted"/>